<dbReference type="InterPro" id="IPR043754">
    <property type="entry name" value="DUF5700"/>
</dbReference>
<comment type="caution">
    <text evidence="2">The sequence shown here is derived from an EMBL/GenBank/DDBJ whole genome shotgun (WGS) entry which is preliminary data.</text>
</comment>
<evidence type="ECO:0008006" key="4">
    <source>
        <dbReference type="Google" id="ProtNLM"/>
    </source>
</evidence>
<gene>
    <name evidence="2" type="ORF">C1E23_08130</name>
</gene>
<accession>A0A4Q7IQ63</accession>
<feature type="signal peptide" evidence="1">
    <location>
        <begin position="1"/>
        <end position="18"/>
    </location>
</feature>
<keyword evidence="1" id="KW-0732">Signal</keyword>
<evidence type="ECO:0000313" key="2">
    <source>
        <dbReference type="EMBL" id="RZQ53606.1"/>
    </source>
</evidence>
<dbReference type="EMBL" id="PPSX01000023">
    <property type="protein sequence ID" value="RZQ53606.1"/>
    <property type="molecule type" value="Genomic_DNA"/>
</dbReference>
<feature type="chain" id="PRO_5020370596" description="DUF2268 domain-containing protein" evidence="1">
    <location>
        <begin position="19"/>
        <end position="366"/>
    </location>
</feature>
<name>A0A4Q7IQ63_9GAMM</name>
<dbReference type="RefSeq" id="WP_130255086.1">
    <property type="nucleotide sequence ID" value="NZ_PPSX01000023.1"/>
</dbReference>
<dbReference type="AlphaFoldDB" id="A0A4Q7IQ63"/>
<dbReference type="Pfam" id="PF18958">
    <property type="entry name" value="DUF5700"/>
    <property type="match status" value="1"/>
</dbReference>
<proteinExistence type="predicted"/>
<evidence type="ECO:0000256" key="1">
    <source>
        <dbReference type="SAM" id="SignalP"/>
    </source>
</evidence>
<sequence length="366" mass="41103">MKSLISAAILSTVALTNAALPSKVYASSTVNTHISSHSQYDFSSLADGIRIVNQLKMGISPSEQAWQQLFSHNAYQLVFSISDLTQEKLKNRFEIAFLPMKAVHFDALNAFEKQEVKHLRTALYNLDWINEYKNMLTGSDAVERSLALANQWIPKAFQSKQATQYVFGFFGQNAHASAVGVVLDPYLGYLSDLHAPFELGAHELHHNLRAKIKLAKPLDRGNGFDRAIDHLQHEGVANLIDKSRFLEAQSPFSDEIKNYFASELKKAPNYIIALNKVMSEAASDHENADFMTFQKAGLPLWGHVVGWYMTQTIVKADMKEQLVESMVAPRAFPHLYNQAVERLGTQQPQFSQAVVDVYRQRASLSL</sequence>
<reference evidence="2 3" key="1">
    <citation type="submission" date="2018-01" db="EMBL/GenBank/DDBJ databases">
        <title>Co-occurrence of chitin degradation, pigmentation and bioactivity in marine Pseudoalteromonas.</title>
        <authorList>
            <person name="Paulsen S."/>
            <person name="Gram L."/>
            <person name="Machado H."/>
        </authorList>
    </citation>
    <scope>NUCLEOTIDE SEQUENCE [LARGE SCALE GENOMIC DNA]</scope>
    <source>
        <strain evidence="2 3">S3898</strain>
    </source>
</reference>
<protein>
    <recommendedName>
        <fullName evidence="4">DUF2268 domain-containing protein</fullName>
    </recommendedName>
</protein>
<dbReference type="Proteomes" id="UP000291338">
    <property type="component" value="Unassembled WGS sequence"/>
</dbReference>
<organism evidence="2 3">
    <name type="scientific">Pseudoalteromonas phenolica</name>
    <dbReference type="NCBI Taxonomy" id="161398"/>
    <lineage>
        <taxon>Bacteria</taxon>
        <taxon>Pseudomonadati</taxon>
        <taxon>Pseudomonadota</taxon>
        <taxon>Gammaproteobacteria</taxon>
        <taxon>Alteromonadales</taxon>
        <taxon>Pseudoalteromonadaceae</taxon>
        <taxon>Pseudoalteromonas</taxon>
    </lineage>
</organism>
<evidence type="ECO:0000313" key="3">
    <source>
        <dbReference type="Proteomes" id="UP000291338"/>
    </source>
</evidence>